<protein>
    <submittedName>
        <fullName evidence="1">Uncharacterized protein</fullName>
    </submittedName>
</protein>
<reference evidence="1" key="2">
    <citation type="journal article" date="2015" name="Fish Shellfish Immunol.">
        <title>Early steps in the European eel (Anguilla anguilla)-Vibrio vulnificus interaction in the gills: Role of the RtxA13 toxin.</title>
        <authorList>
            <person name="Callol A."/>
            <person name="Pajuelo D."/>
            <person name="Ebbesson L."/>
            <person name="Teles M."/>
            <person name="MacKenzie S."/>
            <person name="Amaro C."/>
        </authorList>
    </citation>
    <scope>NUCLEOTIDE SEQUENCE</scope>
</reference>
<organism evidence="1">
    <name type="scientific">Anguilla anguilla</name>
    <name type="common">European freshwater eel</name>
    <name type="synonym">Muraena anguilla</name>
    <dbReference type="NCBI Taxonomy" id="7936"/>
    <lineage>
        <taxon>Eukaryota</taxon>
        <taxon>Metazoa</taxon>
        <taxon>Chordata</taxon>
        <taxon>Craniata</taxon>
        <taxon>Vertebrata</taxon>
        <taxon>Euteleostomi</taxon>
        <taxon>Actinopterygii</taxon>
        <taxon>Neopterygii</taxon>
        <taxon>Teleostei</taxon>
        <taxon>Anguilliformes</taxon>
        <taxon>Anguillidae</taxon>
        <taxon>Anguilla</taxon>
    </lineage>
</organism>
<accession>A0A0E9SQ35</accession>
<proteinExistence type="predicted"/>
<evidence type="ECO:0000313" key="1">
    <source>
        <dbReference type="EMBL" id="JAH42653.1"/>
    </source>
</evidence>
<dbReference type="AlphaFoldDB" id="A0A0E9SQ35"/>
<reference evidence="1" key="1">
    <citation type="submission" date="2014-11" db="EMBL/GenBank/DDBJ databases">
        <authorList>
            <person name="Amaro Gonzalez C."/>
        </authorList>
    </citation>
    <scope>NUCLEOTIDE SEQUENCE</scope>
</reference>
<sequence length="56" mass="6271">MIIVNVIINIFDPAGTQGELNAKVHLFSVLQQRAWHSSHFCQAGVNVQMVPRNVNK</sequence>
<name>A0A0E9SQ35_ANGAN</name>
<dbReference type="EMBL" id="GBXM01065924">
    <property type="protein sequence ID" value="JAH42653.1"/>
    <property type="molecule type" value="Transcribed_RNA"/>
</dbReference>